<evidence type="ECO:0000313" key="7">
    <source>
        <dbReference type="EMBL" id="KAK5696147.1"/>
    </source>
</evidence>
<dbReference type="SUPFAM" id="SSF51735">
    <property type="entry name" value="NAD(P)-binding Rossmann-fold domains"/>
    <property type="match status" value="1"/>
</dbReference>
<dbReference type="SUPFAM" id="SSF52283">
    <property type="entry name" value="Formate/glycerate dehydrogenase catalytic domain-like"/>
    <property type="match status" value="1"/>
</dbReference>
<dbReference type="GO" id="GO:0005829">
    <property type="term" value="C:cytosol"/>
    <property type="evidence" value="ECO:0007669"/>
    <property type="project" value="TreeGrafter"/>
</dbReference>
<evidence type="ECO:0000256" key="4">
    <source>
        <dbReference type="RuleBase" id="RU003719"/>
    </source>
</evidence>
<dbReference type="Pfam" id="PF02826">
    <property type="entry name" value="2-Hacid_dh_C"/>
    <property type="match status" value="1"/>
</dbReference>
<sequence>MAPSRAALLIGKITHARKEWEALGSIARLKEYGSGSRQDFLSKLRSGEYDDVVGIYRSNDSTRVTGPFDKELVQALPKALRYITHNGAGYDNIDVDACTERKICVSSTPIAVDDATADTAMFLMLGALRRITQPFLSVRKGEWRGPGYQLGHDPKSKKLGILGMGGIGQAVAQRARAFGMEIQYHNRSRLPESKEQGAQYVSFEQLIQTSDVLSLNLALNASTRHIISKPQFDQMKTGVVIINTARGPIIDEAALVDALKSDKVYSAGLDVFEEEPKIHPGLLEDPNVVLLPHLGTSTWETQKDMELLVLHNLRSAIEGQGLVTPVPEQKQLEQTSKASL</sequence>
<evidence type="ECO:0008006" key="9">
    <source>
        <dbReference type="Google" id="ProtNLM"/>
    </source>
</evidence>
<gene>
    <name evidence="7" type="ORF">LTR97_008567</name>
</gene>
<dbReference type="InterPro" id="IPR006139">
    <property type="entry name" value="D-isomer_2_OHA_DH_cat_dom"/>
</dbReference>
<dbReference type="GO" id="GO:0051287">
    <property type="term" value="F:NAD binding"/>
    <property type="evidence" value="ECO:0007669"/>
    <property type="project" value="InterPro"/>
</dbReference>
<comment type="caution">
    <text evidence="7">The sequence shown here is derived from an EMBL/GenBank/DDBJ whole genome shotgun (WGS) entry which is preliminary data.</text>
</comment>
<dbReference type="InterPro" id="IPR050223">
    <property type="entry name" value="D-isomer_2-hydroxyacid_DH"/>
</dbReference>
<keyword evidence="3" id="KW-0520">NAD</keyword>
<feature type="domain" description="D-isomer specific 2-hydroxyacid dehydrogenase catalytic" evidence="5">
    <location>
        <begin position="62"/>
        <end position="325"/>
    </location>
</feature>
<dbReference type="GO" id="GO:0030267">
    <property type="term" value="F:glyoxylate reductase (NADPH) activity"/>
    <property type="evidence" value="ECO:0007669"/>
    <property type="project" value="TreeGrafter"/>
</dbReference>
<dbReference type="GO" id="GO:0016618">
    <property type="term" value="F:hydroxypyruvate reductase [NAD(P)H] activity"/>
    <property type="evidence" value="ECO:0007669"/>
    <property type="project" value="TreeGrafter"/>
</dbReference>
<dbReference type="InterPro" id="IPR029752">
    <property type="entry name" value="D-isomer_DH_CS1"/>
</dbReference>
<evidence type="ECO:0000313" key="8">
    <source>
        <dbReference type="Proteomes" id="UP001310594"/>
    </source>
</evidence>
<dbReference type="CDD" id="cd12168">
    <property type="entry name" value="Mand_dh_like"/>
    <property type="match status" value="1"/>
</dbReference>
<dbReference type="PROSITE" id="PS00671">
    <property type="entry name" value="D_2_HYDROXYACID_DH_3"/>
    <property type="match status" value="1"/>
</dbReference>
<dbReference type="EMBL" id="JAVRQU010000013">
    <property type="protein sequence ID" value="KAK5696147.1"/>
    <property type="molecule type" value="Genomic_DNA"/>
</dbReference>
<evidence type="ECO:0000256" key="3">
    <source>
        <dbReference type="ARBA" id="ARBA00023027"/>
    </source>
</evidence>
<dbReference type="Proteomes" id="UP001310594">
    <property type="component" value="Unassembled WGS sequence"/>
</dbReference>
<keyword evidence="2 4" id="KW-0560">Oxidoreductase</keyword>
<dbReference type="InterPro" id="IPR006140">
    <property type="entry name" value="D-isomer_DH_NAD-bd"/>
</dbReference>
<comment type="similarity">
    <text evidence="1 4">Belongs to the D-isomer specific 2-hydroxyacid dehydrogenase family.</text>
</comment>
<protein>
    <recommendedName>
        <fullName evidence="9">Glyoxylate reductase</fullName>
    </recommendedName>
</protein>
<feature type="domain" description="D-isomer specific 2-hydroxyacid dehydrogenase NAD-binding" evidence="6">
    <location>
        <begin position="122"/>
        <end position="295"/>
    </location>
</feature>
<dbReference type="PANTHER" id="PTHR10996">
    <property type="entry name" value="2-HYDROXYACID DEHYDROGENASE-RELATED"/>
    <property type="match status" value="1"/>
</dbReference>
<dbReference type="PANTHER" id="PTHR10996:SF257">
    <property type="entry name" value="GLYOXYLATE REDUCTASE 1"/>
    <property type="match status" value="1"/>
</dbReference>
<dbReference type="AlphaFoldDB" id="A0AAN7W3N7"/>
<reference evidence="7" key="1">
    <citation type="submission" date="2023-08" db="EMBL/GenBank/DDBJ databases">
        <title>Black Yeasts Isolated from many extreme environments.</title>
        <authorList>
            <person name="Coleine C."/>
            <person name="Stajich J.E."/>
            <person name="Selbmann L."/>
        </authorList>
    </citation>
    <scope>NUCLEOTIDE SEQUENCE</scope>
    <source>
        <strain evidence="7">CCFEE 5810</strain>
    </source>
</reference>
<evidence type="ECO:0000259" key="5">
    <source>
        <dbReference type="Pfam" id="PF00389"/>
    </source>
</evidence>
<dbReference type="InterPro" id="IPR029753">
    <property type="entry name" value="D-isomer_DH_CS"/>
</dbReference>
<dbReference type="Gene3D" id="3.40.50.720">
    <property type="entry name" value="NAD(P)-binding Rossmann-like Domain"/>
    <property type="match status" value="2"/>
</dbReference>
<organism evidence="7 8">
    <name type="scientific">Elasticomyces elasticus</name>
    <dbReference type="NCBI Taxonomy" id="574655"/>
    <lineage>
        <taxon>Eukaryota</taxon>
        <taxon>Fungi</taxon>
        <taxon>Dikarya</taxon>
        <taxon>Ascomycota</taxon>
        <taxon>Pezizomycotina</taxon>
        <taxon>Dothideomycetes</taxon>
        <taxon>Dothideomycetidae</taxon>
        <taxon>Mycosphaerellales</taxon>
        <taxon>Teratosphaeriaceae</taxon>
        <taxon>Elasticomyces</taxon>
    </lineage>
</organism>
<proteinExistence type="inferred from homology"/>
<dbReference type="Pfam" id="PF00389">
    <property type="entry name" value="2-Hacid_dh"/>
    <property type="match status" value="1"/>
</dbReference>
<dbReference type="PROSITE" id="PS00065">
    <property type="entry name" value="D_2_HYDROXYACID_DH_1"/>
    <property type="match status" value="1"/>
</dbReference>
<dbReference type="FunFam" id="3.40.50.720:FF:000282">
    <property type="entry name" value="Glyoxylate reductase protein"/>
    <property type="match status" value="1"/>
</dbReference>
<evidence type="ECO:0000259" key="6">
    <source>
        <dbReference type="Pfam" id="PF02826"/>
    </source>
</evidence>
<accession>A0AAN7W3N7</accession>
<evidence type="ECO:0000256" key="2">
    <source>
        <dbReference type="ARBA" id="ARBA00023002"/>
    </source>
</evidence>
<name>A0AAN7W3N7_9PEZI</name>
<dbReference type="InterPro" id="IPR036291">
    <property type="entry name" value="NAD(P)-bd_dom_sf"/>
</dbReference>
<evidence type="ECO:0000256" key="1">
    <source>
        <dbReference type="ARBA" id="ARBA00005854"/>
    </source>
</evidence>